<evidence type="ECO:0000313" key="3">
    <source>
        <dbReference type="EMBL" id="EFX70161.1"/>
    </source>
</evidence>
<sequence>MLTAIVLLATVSHSGSQRVSIVERLKALDKGIRQGLQRQKTELPIFTPISPQDDLPLKSVIYDQEQQETATHSQQTAVNTLMPVLGPKPAEQTNQKAELQQLGVSPEDADGTSDLVRQLTESFEEEDEVTASAESNEIFCYCGVYSRNKKMGIDSFTVLLPF</sequence>
<keyword evidence="2" id="KW-0732">Signal</keyword>
<evidence type="ECO:0000256" key="2">
    <source>
        <dbReference type="SAM" id="SignalP"/>
    </source>
</evidence>
<keyword evidence="4" id="KW-1185">Reference proteome</keyword>
<accession>E9HDK5</accession>
<dbReference type="HOGENOM" id="CLU_1637107_0_0_1"/>
<feature type="region of interest" description="Disordered" evidence="1">
    <location>
        <begin position="84"/>
        <end position="111"/>
    </location>
</feature>
<name>E9HDK5_DAPPU</name>
<protein>
    <submittedName>
        <fullName evidence="3">Uncharacterized protein</fullName>
    </submittedName>
</protein>
<feature type="chain" id="PRO_5003238058" evidence="2">
    <location>
        <begin position="17"/>
        <end position="162"/>
    </location>
</feature>
<dbReference type="Proteomes" id="UP000000305">
    <property type="component" value="Unassembled WGS sequence"/>
</dbReference>
<evidence type="ECO:0000313" key="4">
    <source>
        <dbReference type="Proteomes" id="UP000000305"/>
    </source>
</evidence>
<dbReference type="KEGG" id="dpx:DAPPUDRAFT_112956"/>
<reference evidence="3 4" key="1">
    <citation type="journal article" date="2011" name="Science">
        <title>The ecoresponsive genome of Daphnia pulex.</title>
        <authorList>
            <person name="Colbourne J.K."/>
            <person name="Pfrender M.E."/>
            <person name="Gilbert D."/>
            <person name="Thomas W.K."/>
            <person name="Tucker A."/>
            <person name="Oakley T.H."/>
            <person name="Tokishita S."/>
            <person name="Aerts A."/>
            <person name="Arnold G.J."/>
            <person name="Basu M.K."/>
            <person name="Bauer D.J."/>
            <person name="Caceres C.E."/>
            <person name="Carmel L."/>
            <person name="Casola C."/>
            <person name="Choi J.H."/>
            <person name="Detter J.C."/>
            <person name="Dong Q."/>
            <person name="Dusheyko S."/>
            <person name="Eads B.D."/>
            <person name="Frohlich T."/>
            <person name="Geiler-Samerotte K.A."/>
            <person name="Gerlach D."/>
            <person name="Hatcher P."/>
            <person name="Jogdeo S."/>
            <person name="Krijgsveld J."/>
            <person name="Kriventseva E.V."/>
            <person name="Kultz D."/>
            <person name="Laforsch C."/>
            <person name="Lindquist E."/>
            <person name="Lopez J."/>
            <person name="Manak J.R."/>
            <person name="Muller J."/>
            <person name="Pangilinan J."/>
            <person name="Patwardhan R.P."/>
            <person name="Pitluck S."/>
            <person name="Pritham E.J."/>
            <person name="Rechtsteiner A."/>
            <person name="Rho M."/>
            <person name="Rogozin I.B."/>
            <person name="Sakarya O."/>
            <person name="Salamov A."/>
            <person name="Schaack S."/>
            <person name="Shapiro H."/>
            <person name="Shiga Y."/>
            <person name="Skalitzky C."/>
            <person name="Smith Z."/>
            <person name="Souvorov A."/>
            <person name="Sung W."/>
            <person name="Tang Z."/>
            <person name="Tsuchiya D."/>
            <person name="Tu H."/>
            <person name="Vos H."/>
            <person name="Wang M."/>
            <person name="Wolf Y.I."/>
            <person name="Yamagata H."/>
            <person name="Yamada T."/>
            <person name="Ye Y."/>
            <person name="Shaw J.R."/>
            <person name="Andrews J."/>
            <person name="Crease T.J."/>
            <person name="Tang H."/>
            <person name="Lucas S.M."/>
            <person name="Robertson H.M."/>
            <person name="Bork P."/>
            <person name="Koonin E.V."/>
            <person name="Zdobnov E.M."/>
            <person name="Grigoriev I.V."/>
            <person name="Lynch M."/>
            <person name="Boore J.L."/>
        </authorList>
    </citation>
    <scope>NUCLEOTIDE SEQUENCE [LARGE SCALE GENOMIC DNA]</scope>
</reference>
<proteinExistence type="predicted"/>
<dbReference type="InParanoid" id="E9HDK5"/>
<feature type="signal peptide" evidence="2">
    <location>
        <begin position="1"/>
        <end position="16"/>
    </location>
</feature>
<organism evidence="3 4">
    <name type="scientific">Daphnia pulex</name>
    <name type="common">Water flea</name>
    <dbReference type="NCBI Taxonomy" id="6669"/>
    <lineage>
        <taxon>Eukaryota</taxon>
        <taxon>Metazoa</taxon>
        <taxon>Ecdysozoa</taxon>
        <taxon>Arthropoda</taxon>
        <taxon>Crustacea</taxon>
        <taxon>Branchiopoda</taxon>
        <taxon>Diplostraca</taxon>
        <taxon>Cladocera</taxon>
        <taxon>Anomopoda</taxon>
        <taxon>Daphniidae</taxon>
        <taxon>Daphnia</taxon>
    </lineage>
</organism>
<dbReference type="AlphaFoldDB" id="E9HDK5"/>
<evidence type="ECO:0000256" key="1">
    <source>
        <dbReference type="SAM" id="MobiDB-lite"/>
    </source>
</evidence>
<dbReference type="EMBL" id="GL732624">
    <property type="protein sequence ID" value="EFX70161.1"/>
    <property type="molecule type" value="Genomic_DNA"/>
</dbReference>
<gene>
    <name evidence="3" type="ORF">DAPPUDRAFT_112956</name>
</gene>